<dbReference type="GeneID" id="24424196"/>
<keyword evidence="2" id="KW-1185">Reference proteome</keyword>
<dbReference type="KEGG" id="bmic:BMR1_02g02050"/>
<reference evidence="1 2" key="1">
    <citation type="journal article" date="2012" name="Nucleic Acids Res.">
        <title>Sequencing of the smallest Apicomplexan genome from the human pathogen Babesia microti.</title>
        <authorList>
            <person name="Cornillot E."/>
            <person name="Hadj-Kaddour K."/>
            <person name="Dassouli A."/>
            <person name="Noel B."/>
            <person name="Ranwez V."/>
            <person name="Vacherie B."/>
            <person name="Augagneur Y."/>
            <person name="Bres V."/>
            <person name="Duclos A."/>
            <person name="Randazzo S."/>
            <person name="Carcy B."/>
            <person name="Debierre-Grockiego F."/>
            <person name="Delbecq S."/>
            <person name="Moubri-Menage K."/>
            <person name="Shams-Eldin H."/>
            <person name="Usmani-Brown S."/>
            <person name="Bringaud F."/>
            <person name="Wincker P."/>
            <person name="Vivares C.P."/>
            <person name="Schwarz R.T."/>
            <person name="Schetters T.P."/>
            <person name="Krause P.J."/>
            <person name="Gorenflot A."/>
            <person name="Berry V."/>
            <person name="Barbe V."/>
            <person name="Ben Mamoun C."/>
        </authorList>
    </citation>
    <scope>NUCLEOTIDE SEQUENCE [LARGE SCALE GENOMIC DNA]</scope>
    <source>
        <strain evidence="1 2">RI</strain>
    </source>
</reference>
<reference evidence="1 2" key="2">
    <citation type="journal article" date="2013" name="PLoS ONE">
        <title>Whole genome mapping and re-organization of the nuclear and mitochondrial genomes of Babesia microti isolates.</title>
        <authorList>
            <person name="Cornillot E."/>
            <person name="Dassouli A."/>
            <person name="Garg A."/>
            <person name="Pachikara N."/>
            <person name="Randazzo S."/>
            <person name="Depoix D."/>
            <person name="Carcy B."/>
            <person name="Delbecq S."/>
            <person name="Frutos R."/>
            <person name="Silva J.C."/>
            <person name="Sutton R."/>
            <person name="Krause P.J."/>
            <person name="Mamoun C.B."/>
        </authorList>
    </citation>
    <scope>NUCLEOTIDE SEQUENCE [LARGE SCALE GENOMIC DNA]</scope>
    <source>
        <strain evidence="1 2">RI</strain>
    </source>
</reference>
<reference evidence="1 2" key="3">
    <citation type="journal article" date="2016" name="Sci. Rep.">
        <title>Genome-wide diversity and gene expression profiling of Babesia microti isolates identify polymorphic genes that mediate host-pathogen interactions.</title>
        <authorList>
            <person name="Silva J.C."/>
            <person name="Cornillot E."/>
            <person name="McCracken C."/>
            <person name="Usmani-Brown S."/>
            <person name="Dwivedi A."/>
            <person name="Ifeonu O.O."/>
            <person name="Crabtree J."/>
            <person name="Gotia H.T."/>
            <person name="Virji A.Z."/>
            <person name="Reynes C."/>
            <person name="Colinge J."/>
            <person name="Kumar V."/>
            <person name="Lawres L."/>
            <person name="Pazzi J.E."/>
            <person name="Pablo J.V."/>
            <person name="Hung C."/>
            <person name="Brancato J."/>
            <person name="Kumari P."/>
            <person name="Orvis J."/>
            <person name="Tretina K."/>
            <person name="Chibucos M."/>
            <person name="Ott S."/>
            <person name="Sadzewicz L."/>
            <person name="Sengamalay N."/>
            <person name="Shetty A.C."/>
            <person name="Su Q."/>
            <person name="Tallon L."/>
            <person name="Fraser C.M."/>
            <person name="Frutos R."/>
            <person name="Molina D.M."/>
            <person name="Krause P.J."/>
            <person name="Ben Mamoun C."/>
        </authorList>
    </citation>
    <scope>NUCLEOTIDE SEQUENCE [LARGE SCALE GENOMIC DNA]</scope>
    <source>
        <strain evidence="1 2">RI</strain>
    </source>
</reference>
<name>A0A1R4AAF3_BABMR</name>
<evidence type="ECO:0000313" key="1">
    <source>
        <dbReference type="EMBL" id="SJK85965.1"/>
    </source>
</evidence>
<dbReference type="VEuPathDB" id="PiroplasmaDB:BMR1_02g02050"/>
<accession>A0A1R4AAF3</accession>
<dbReference type="AlphaFoldDB" id="A0A1R4AAF3"/>
<dbReference type="OrthoDB" id="417952at2759"/>
<protein>
    <submittedName>
        <fullName evidence="1">Uncharacterized protein</fullName>
    </submittedName>
</protein>
<sequence length="555" mass="64386">MYARNGNYLVFYLVYTNLHATTHITNVIATRHFILESNYNNTALWLNYLNYKSSNGSLHNYANNSFKSHTNTDNFHRQLHKEALEASEFQLHIPPTTDCKVNKIAKFIDDKDENLQVAETDVLKLADRGIIPDFRYPKKTAADTNLLSWHYDRPPDIYIIKFEGVLYLAPKESAIIAYNAAQQLLHKSHEFTVDIPLYFYHLLLHSLPYVSSKRQFVMAAVKYLTILHDKVDQKVLNESIEHLNRVNMSSDPFQPFGIYTGASNKRTKPFMMSITNDVFGTNEFVKQHLDIFKYLDHNDFNYSSIDLLEAYNLQQQKLESLNCWEETFLYRNSIPVSDPTMDRFHQLAFNHAAAQAILHHITVWKMPVYIASNFYTIQELEKRIIAILQYVAHAQDVQASIKYISLHSTAENTINTEISNGEWLSEIVSKVIKGNDIDILPVHVLSDRYNELNATNIANKNIRNLRLYFTDWGHSTYNEKLQTLYSNNVNYFNHTKQLVSLMTLPSTNAGRCWNTGYQLLPPIAEVGKFLESWKRKWSNESDKSTLQDRPPHAIN</sequence>
<organism evidence="1 2">
    <name type="scientific">Babesia microti (strain RI)</name>
    <dbReference type="NCBI Taxonomy" id="1133968"/>
    <lineage>
        <taxon>Eukaryota</taxon>
        <taxon>Sar</taxon>
        <taxon>Alveolata</taxon>
        <taxon>Apicomplexa</taxon>
        <taxon>Aconoidasida</taxon>
        <taxon>Piroplasmida</taxon>
        <taxon>Babesiidae</taxon>
        <taxon>Babesia</taxon>
    </lineage>
</organism>
<dbReference type="RefSeq" id="XP_021338168.1">
    <property type="nucleotide sequence ID" value="XM_021481535.1"/>
</dbReference>
<dbReference type="Proteomes" id="UP000002899">
    <property type="component" value="Chromosome II"/>
</dbReference>
<evidence type="ECO:0000313" key="2">
    <source>
        <dbReference type="Proteomes" id="UP000002899"/>
    </source>
</evidence>
<dbReference type="EMBL" id="FO082872">
    <property type="protein sequence ID" value="SJK85965.1"/>
    <property type="molecule type" value="Genomic_DNA"/>
</dbReference>
<proteinExistence type="predicted"/>